<feature type="domain" description="Bacterial Pleckstrin homology" evidence="2">
    <location>
        <begin position="63"/>
        <end position="158"/>
    </location>
</feature>
<keyword evidence="1" id="KW-0472">Membrane</keyword>
<keyword evidence="4" id="KW-1185">Reference proteome</keyword>
<proteinExistence type="predicted"/>
<keyword evidence="1" id="KW-1133">Transmembrane helix</keyword>
<protein>
    <submittedName>
        <fullName evidence="3">PH domain-containing protein</fullName>
    </submittedName>
</protein>
<name>A0A1M6INV9_9FIRM</name>
<dbReference type="EMBL" id="FQZD01000018">
    <property type="protein sequence ID" value="SHJ36134.1"/>
    <property type="molecule type" value="Genomic_DNA"/>
</dbReference>
<evidence type="ECO:0000313" key="3">
    <source>
        <dbReference type="EMBL" id="SHJ36134.1"/>
    </source>
</evidence>
<keyword evidence="1" id="KW-0812">Transmembrane</keyword>
<evidence type="ECO:0000259" key="2">
    <source>
        <dbReference type="Pfam" id="PF10882"/>
    </source>
</evidence>
<dbReference type="AlphaFoldDB" id="A0A1M6INV9"/>
<gene>
    <name evidence="3" type="ORF">SAMN02745170_02372</name>
</gene>
<feature type="transmembrane region" description="Helical" evidence="1">
    <location>
        <begin position="12"/>
        <end position="35"/>
    </location>
</feature>
<organism evidence="3 4">
    <name type="scientific">Propionispora hippei DSM 15287</name>
    <dbReference type="NCBI Taxonomy" id="1123003"/>
    <lineage>
        <taxon>Bacteria</taxon>
        <taxon>Bacillati</taxon>
        <taxon>Bacillota</taxon>
        <taxon>Negativicutes</taxon>
        <taxon>Selenomonadales</taxon>
        <taxon>Sporomusaceae</taxon>
        <taxon>Propionispora</taxon>
    </lineage>
</organism>
<dbReference type="Proteomes" id="UP000322917">
    <property type="component" value="Unassembled WGS sequence"/>
</dbReference>
<dbReference type="InterPro" id="IPR027783">
    <property type="entry name" value="Bacterial_PH-related"/>
</dbReference>
<evidence type="ECO:0000313" key="4">
    <source>
        <dbReference type="Proteomes" id="UP000322917"/>
    </source>
</evidence>
<evidence type="ECO:0000256" key="1">
    <source>
        <dbReference type="SAM" id="Phobius"/>
    </source>
</evidence>
<feature type="transmembrane region" description="Helical" evidence="1">
    <location>
        <begin position="41"/>
        <end position="58"/>
    </location>
</feature>
<accession>A0A1M6INV9</accession>
<dbReference type="Pfam" id="PF10882">
    <property type="entry name" value="bPH_5"/>
    <property type="match status" value="1"/>
</dbReference>
<dbReference type="RefSeq" id="WP_149735096.1">
    <property type="nucleotide sequence ID" value="NZ_FQZD01000018.1"/>
</dbReference>
<sequence>MIYQFPKSPLDRMACFSTVSSFAILWGITLYVVLYSPLNKGYFWLALVWLAFLSAYFWQVRFYTLREDCVVIHRFIGNIVIPLKKIESVQRVEKLSISLRLFGSGGLFGYFGIFQLEQGGRIRLYCTRSSNLVVIKADKAYAISPNDSAEFCQRVMEKMGKQWTEKEG</sequence>
<reference evidence="3 4" key="1">
    <citation type="submission" date="2016-11" db="EMBL/GenBank/DDBJ databases">
        <authorList>
            <person name="Varghese N."/>
            <person name="Submissions S."/>
        </authorList>
    </citation>
    <scope>NUCLEOTIDE SEQUENCE [LARGE SCALE GENOMIC DNA]</scope>
    <source>
        <strain evidence="3 4">DSM 15287</strain>
    </source>
</reference>